<protein>
    <submittedName>
        <fullName evidence="1">Uncharacterized protein</fullName>
    </submittedName>
</protein>
<name>A0A1G2P6R0_9BACT</name>
<evidence type="ECO:0000313" key="1">
    <source>
        <dbReference type="EMBL" id="OHA43409.1"/>
    </source>
</evidence>
<accession>A0A1G2P6R0</accession>
<comment type="caution">
    <text evidence="1">The sequence shown here is derived from an EMBL/GenBank/DDBJ whole genome shotgun (WGS) entry which is preliminary data.</text>
</comment>
<dbReference type="EMBL" id="MHSL01000024">
    <property type="protein sequence ID" value="OHA43409.1"/>
    <property type="molecule type" value="Genomic_DNA"/>
</dbReference>
<reference evidence="1 2" key="1">
    <citation type="journal article" date="2016" name="Nat. Commun.">
        <title>Thousands of microbial genomes shed light on interconnected biogeochemical processes in an aquifer system.</title>
        <authorList>
            <person name="Anantharaman K."/>
            <person name="Brown C.T."/>
            <person name="Hug L.A."/>
            <person name="Sharon I."/>
            <person name="Castelle C.J."/>
            <person name="Probst A.J."/>
            <person name="Thomas B.C."/>
            <person name="Singh A."/>
            <person name="Wilkins M.J."/>
            <person name="Karaoz U."/>
            <person name="Brodie E.L."/>
            <person name="Williams K.H."/>
            <person name="Hubbard S.S."/>
            <person name="Banfield J.F."/>
        </authorList>
    </citation>
    <scope>NUCLEOTIDE SEQUENCE [LARGE SCALE GENOMIC DNA]</scope>
</reference>
<dbReference type="AlphaFoldDB" id="A0A1G2P6R0"/>
<sequence>MTTLTVSKKEFKSVIRESIREALVSELAQIRAAFLPFVSDKEQKEIERQYGKPTRKTAKSYIARI</sequence>
<evidence type="ECO:0000313" key="2">
    <source>
        <dbReference type="Proteomes" id="UP000176355"/>
    </source>
</evidence>
<gene>
    <name evidence="1" type="ORF">A3G03_01165</name>
</gene>
<organism evidence="1 2">
    <name type="scientific">Candidatus Taylorbacteria bacterium RIFCSPLOWO2_12_FULL_44_15c</name>
    <dbReference type="NCBI Taxonomy" id="1802333"/>
    <lineage>
        <taxon>Bacteria</taxon>
        <taxon>Candidatus Tayloriibacteriota</taxon>
    </lineage>
</organism>
<proteinExistence type="predicted"/>
<dbReference type="Proteomes" id="UP000176355">
    <property type="component" value="Unassembled WGS sequence"/>
</dbReference>